<keyword evidence="4" id="KW-1185">Reference proteome</keyword>
<dbReference type="GO" id="GO:0045046">
    <property type="term" value="P:protein import into peroxisome membrane"/>
    <property type="evidence" value="ECO:0007669"/>
    <property type="project" value="InterPro"/>
</dbReference>
<dbReference type="GO" id="GO:0051117">
    <property type="term" value="F:ATPase binding"/>
    <property type="evidence" value="ECO:0007669"/>
    <property type="project" value="TreeGrafter"/>
</dbReference>
<evidence type="ECO:0000313" key="3">
    <source>
        <dbReference type="Ensembl" id="ENSLLEP00000038729.1"/>
    </source>
</evidence>
<dbReference type="OrthoDB" id="5954192at2759"/>
<dbReference type="GO" id="GO:0044877">
    <property type="term" value="F:protein-containing complex binding"/>
    <property type="evidence" value="ECO:0007669"/>
    <property type="project" value="InterPro"/>
</dbReference>
<feature type="region of interest" description="Disordered" evidence="1">
    <location>
        <begin position="233"/>
        <end position="256"/>
    </location>
</feature>
<feature type="transmembrane region" description="Helical" evidence="2">
    <location>
        <begin position="283"/>
        <end position="301"/>
    </location>
</feature>
<dbReference type="Pfam" id="PF07163">
    <property type="entry name" value="Pex26"/>
    <property type="match status" value="1"/>
</dbReference>
<reference evidence="3" key="2">
    <citation type="submission" date="2025-09" db="UniProtKB">
        <authorList>
            <consortium name="Ensembl"/>
        </authorList>
    </citation>
    <scope>IDENTIFICATION</scope>
</reference>
<dbReference type="PANTHER" id="PTHR16262">
    <property type="entry name" value="PEROXISOME ASSEMBLY PROTEIN 26"/>
    <property type="match status" value="1"/>
</dbReference>
<dbReference type="Ensembl" id="ENSLLET00000040262.1">
    <property type="protein sequence ID" value="ENSLLEP00000038729.1"/>
    <property type="gene ID" value="ENSLLEG00000024547.1"/>
</dbReference>
<keyword evidence="2" id="KW-0472">Membrane</keyword>
<reference evidence="3" key="1">
    <citation type="submission" date="2025-08" db="UniProtKB">
        <authorList>
            <consortium name="Ensembl"/>
        </authorList>
    </citation>
    <scope>IDENTIFICATION</scope>
</reference>
<dbReference type="GeneTree" id="ENSGT00510000049725"/>
<dbReference type="InterPro" id="IPR010797">
    <property type="entry name" value="Pex26"/>
</dbReference>
<keyword evidence="2" id="KW-0812">Transmembrane</keyword>
<dbReference type="PANTHER" id="PTHR16262:SF2">
    <property type="entry name" value="PEROXISOME ASSEMBLY PROTEIN 26"/>
    <property type="match status" value="1"/>
</dbReference>
<dbReference type="AlphaFoldDB" id="A0A8C5QK73"/>
<dbReference type="Proteomes" id="UP000694569">
    <property type="component" value="Unplaced"/>
</dbReference>
<organism evidence="3 4">
    <name type="scientific">Leptobrachium leishanense</name>
    <name type="common">Leishan spiny toad</name>
    <dbReference type="NCBI Taxonomy" id="445787"/>
    <lineage>
        <taxon>Eukaryota</taxon>
        <taxon>Metazoa</taxon>
        <taxon>Chordata</taxon>
        <taxon>Craniata</taxon>
        <taxon>Vertebrata</taxon>
        <taxon>Euteleostomi</taxon>
        <taxon>Amphibia</taxon>
        <taxon>Batrachia</taxon>
        <taxon>Anura</taxon>
        <taxon>Pelobatoidea</taxon>
        <taxon>Megophryidae</taxon>
        <taxon>Leptobrachium</taxon>
    </lineage>
</organism>
<evidence type="ECO:0000256" key="1">
    <source>
        <dbReference type="SAM" id="MobiDB-lite"/>
    </source>
</evidence>
<proteinExistence type="predicted"/>
<sequence>MASCPLWSTQELLIAKRTSLYSFELPGIDDPHMAVSENVSSCSLSAMWDWSHWSLSGTPPAVSLLDAAIDLLVLERNFSGALELCERGLQILTMEPKDTRCEQVKASLCVVGIQALAELERWREVLPWLVQYYRTPQEMPHNIMEMCILLYSRVKQPRVMIELSSRWLNERNIQHLPGYRRVAELHLLRVLLPLGLFTEAENLAQDSNMFTSQQQLMFLKTIHEQKSQWEELNDPMKSGHNQCDPTRPEGNRNTGNPKTGLLHVAQILYGSLRLAAARLRKVNFNRIILAFLLIFIILLRLDPASPISHGPMLRLLLLLRGFVSNIFQVSGKETGWVMCHFQSPDAGGWENRNCVMSLSASGHWPDEKSTGHAVIFGAPRRFPVHHVID</sequence>
<dbReference type="GO" id="GO:0005778">
    <property type="term" value="C:peroxisomal membrane"/>
    <property type="evidence" value="ECO:0007669"/>
    <property type="project" value="InterPro"/>
</dbReference>
<evidence type="ECO:0000256" key="2">
    <source>
        <dbReference type="SAM" id="Phobius"/>
    </source>
</evidence>
<name>A0A8C5QK73_9ANUR</name>
<accession>A0A8C5QK73</accession>
<protein>
    <recommendedName>
        <fullName evidence="5">Peroxisome assembly protein 26</fullName>
    </recommendedName>
</protein>
<dbReference type="GO" id="GO:0016558">
    <property type="term" value="P:protein import into peroxisome matrix"/>
    <property type="evidence" value="ECO:0007669"/>
    <property type="project" value="TreeGrafter"/>
</dbReference>
<keyword evidence="2" id="KW-1133">Transmembrane helix</keyword>
<evidence type="ECO:0008006" key="5">
    <source>
        <dbReference type="Google" id="ProtNLM"/>
    </source>
</evidence>
<evidence type="ECO:0000313" key="4">
    <source>
        <dbReference type="Proteomes" id="UP000694569"/>
    </source>
</evidence>